<dbReference type="GO" id="GO:0005634">
    <property type="term" value="C:nucleus"/>
    <property type="evidence" value="ECO:0007669"/>
    <property type="project" value="UniProtKB-SubCell"/>
</dbReference>
<keyword evidence="6 10" id="KW-0238">DNA-binding</keyword>
<evidence type="ECO:0000256" key="6">
    <source>
        <dbReference type="ARBA" id="ARBA00023125"/>
    </source>
</evidence>
<reference evidence="13" key="1">
    <citation type="submission" date="2007-07" db="EMBL/GenBank/DDBJ databases">
        <title>PCAP assembly of the Caenorhabditis remanei genome.</title>
        <authorList>
            <consortium name="The Caenorhabditis remanei Sequencing Consortium"/>
            <person name="Wilson R.K."/>
        </authorList>
    </citation>
    <scope>NUCLEOTIDE SEQUENCE [LARGE SCALE GENOMIC DNA]</scope>
    <source>
        <strain evidence="13">PB4641</strain>
    </source>
</reference>
<evidence type="ECO:0000256" key="8">
    <source>
        <dbReference type="ARBA" id="ARBA00023170"/>
    </source>
</evidence>
<dbReference type="Gene3D" id="3.30.50.10">
    <property type="entry name" value="Erythroid Transcription Factor GATA-1, subunit A"/>
    <property type="match status" value="1"/>
</dbReference>
<evidence type="ECO:0000259" key="11">
    <source>
        <dbReference type="PROSITE" id="PS51030"/>
    </source>
</evidence>
<dbReference type="SMART" id="SM00399">
    <property type="entry name" value="ZnF_C4"/>
    <property type="match status" value="1"/>
</dbReference>
<dbReference type="Proteomes" id="UP000008281">
    <property type="component" value="Unassembled WGS sequence"/>
</dbReference>
<keyword evidence="9 10" id="KW-0539">Nucleus</keyword>
<dbReference type="OrthoDB" id="5778501at2759"/>
<dbReference type="Pfam" id="PF00104">
    <property type="entry name" value="Hormone_recep"/>
    <property type="match status" value="1"/>
</dbReference>
<name>E3MWN2_CAERE</name>
<dbReference type="InterPro" id="IPR035500">
    <property type="entry name" value="NHR-like_dom_sf"/>
</dbReference>
<dbReference type="SUPFAM" id="SSF57716">
    <property type="entry name" value="Glucocorticoid receptor-like (DNA-binding domain)"/>
    <property type="match status" value="1"/>
</dbReference>
<dbReference type="GO" id="GO:0008270">
    <property type="term" value="F:zinc ion binding"/>
    <property type="evidence" value="ECO:0007669"/>
    <property type="project" value="UniProtKB-KW"/>
</dbReference>
<comment type="similarity">
    <text evidence="1 10">Belongs to the nuclear hormone receptor family.</text>
</comment>
<keyword evidence="2 10" id="KW-0479">Metal-binding</keyword>
<evidence type="ECO:0000256" key="3">
    <source>
        <dbReference type="ARBA" id="ARBA00022771"/>
    </source>
</evidence>
<dbReference type="Pfam" id="PF00105">
    <property type="entry name" value="zf-C4"/>
    <property type="match status" value="1"/>
</dbReference>
<dbReference type="InParanoid" id="E3MWN2"/>
<dbReference type="EMBL" id="DS268488">
    <property type="protein sequence ID" value="EFP10745.1"/>
    <property type="molecule type" value="Genomic_DNA"/>
</dbReference>
<evidence type="ECO:0008006" key="15">
    <source>
        <dbReference type="Google" id="ProtNLM"/>
    </source>
</evidence>
<dbReference type="PROSITE" id="PS51843">
    <property type="entry name" value="NR_LBD"/>
    <property type="match status" value="1"/>
</dbReference>
<dbReference type="PANTHER" id="PTHR45886">
    <property type="entry name" value="NUCLEAR HORMONE RECEPTOR FAMILY-RELATED-RELATED"/>
    <property type="match status" value="1"/>
</dbReference>
<evidence type="ECO:0000256" key="9">
    <source>
        <dbReference type="ARBA" id="ARBA00023242"/>
    </source>
</evidence>
<dbReference type="PROSITE" id="PS00031">
    <property type="entry name" value="NUCLEAR_REC_DBD_1"/>
    <property type="match status" value="1"/>
</dbReference>
<dbReference type="eggNOG" id="ENOG502THR2">
    <property type="taxonomic scope" value="Eukaryota"/>
</dbReference>
<protein>
    <recommendedName>
        <fullName evidence="15">Nuclear Hormone Receptor family</fullName>
    </recommendedName>
</protein>
<keyword evidence="4 10" id="KW-0862">Zinc</keyword>
<dbReference type="PANTHER" id="PTHR45886:SF18">
    <property type="entry name" value="NR LBD DOMAIN-CONTAINING PROTEIN-RELATED"/>
    <property type="match status" value="1"/>
</dbReference>
<proteinExistence type="inferred from homology"/>
<dbReference type="SUPFAM" id="SSF48508">
    <property type="entry name" value="Nuclear receptor ligand-binding domain"/>
    <property type="match status" value="1"/>
</dbReference>
<organism evidence="14">
    <name type="scientific">Caenorhabditis remanei</name>
    <name type="common">Caenorhabditis vulgaris</name>
    <dbReference type="NCBI Taxonomy" id="31234"/>
    <lineage>
        <taxon>Eukaryota</taxon>
        <taxon>Metazoa</taxon>
        <taxon>Ecdysozoa</taxon>
        <taxon>Nematoda</taxon>
        <taxon>Chromadorea</taxon>
        <taxon>Rhabditida</taxon>
        <taxon>Rhabditina</taxon>
        <taxon>Rhabditomorpha</taxon>
        <taxon>Rhabditoidea</taxon>
        <taxon>Rhabditidae</taxon>
        <taxon>Peloderinae</taxon>
        <taxon>Caenorhabditis</taxon>
    </lineage>
</organism>
<dbReference type="InterPro" id="IPR000536">
    <property type="entry name" value="Nucl_hrmn_rcpt_lig-bd"/>
</dbReference>
<keyword evidence="5 10" id="KW-0805">Transcription regulation</keyword>
<dbReference type="InterPro" id="IPR013088">
    <property type="entry name" value="Znf_NHR/GATA"/>
</dbReference>
<dbReference type="InterPro" id="IPR001628">
    <property type="entry name" value="Znf_hrmn_rcpt"/>
</dbReference>
<feature type="domain" description="Nuclear receptor" evidence="11">
    <location>
        <begin position="5"/>
        <end position="75"/>
    </location>
</feature>
<evidence type="ECO:0000256" key="10">
    <source>
        <dbReference type="RuleBase" id="RU004334"/>
    </source>
</evidence>
<evidence type="ECO:0000313" key="14">
    <source>
        <dbReference type="Proteomes" id="UP000008281"/>
    </source>
</evidence>
<sequence>MKVITQKCEVCSKHPASGFNYGACVCNSCKMFFRRVILRKNITDCENEGVCISKCRPCRFQKCLQAGMTFNPYSPGSDLHNNEVILFAIINNLQHIDNHREKLFNNCLFNGDPSFTEVLGTLNFEEKPPDLNYIYKEWSFIQSITGIDFLMKISFVKKLELPDQIVVIKNIFIQFSIFSIAHSCYTTKLSRLSFPNGSEIPEPNIYGVSDNLRIRIQGRLLARLIELKVSKQEFLLVSVLLLCDPCTPNLSDHGKILITSQQKYYASALLQHCLINYQSSGPSRFTDLLFLHQAISSTIDDLKAHYQLCQLYQASNWLHTKKIFLCID</sequence>
<dbReference type="SMART" id="SM00430">
    <property type="entry name" value="HOLI"/>
    <property type="match status" value="1"/>
</dbReference>
<dbReference type="Gene3D" id="1.10.565.10">
    <property type="entry name" value="Retinoid X Receptor"/>
    <property type="match status" value="1"/>
</dbReference>
<dbReference type="PROSITE" id="PS51030">
    <property type="entry name" value="NUCLEAR_REC_DBD_2"/>
    <property type="match status" value="1"/>
</dbReference>
<dbReference type="PRINTS" id="PR00047">
    <property type="entry name" value="STROIDFINGER"/>
</dbReference>
<keyword evidence="14" id="KW-1185">Reference proteome</keyword>
<dbReference type="HOGENOM" id="CLU_007368_3_0_1"/>
<dbReference type="GO" id="GO:0043565">
    <property type="term" value="F:sequence-specific DNA binding"/>
    <property type="evidence" value="ECO:0007669"/>
    <property type="project" value="InterPro"/>
</dbReference>
<dbReference type="STRING" id="31234.E3MWN2"/>
<evidence type="ECO:0000256" key="5">
    <source>
        <dbReference type="ARBA" id="ARBA00023015"/>
    </source>
</evidence>
<evidence type="ECO:0000313" key="13">
    <source>
        <dbReference type="EMBL" id="EFP10745.1"/>
    </source>
</evidence>
<dbReference type="AlphaFoldDB" id="E3MWN2"/>
<evidence type="ECO:0000259" key="12">
    <source>
        <dbReference type="PROSITE" id="PS51843"/>
    </source>
</evidence>
<evidence type="ECO:0000256" key="4">
    <source>
        <dbReference type="ARBA" id="ARBA00022833"/>
    </source>
</evidence>
<dbReference type="OMA" id="EVEECKF"/>
<evidence type="ECO:0000256" key="7">
    <source>
        <dbReference type="ARBA" id="ARBA00023163"/>
    </source>
</evidence>
<accession>E3MWN2</accession>
<feature type="domain" description="NR LBD" evidence="12">
    <location>
        <begin position="110"/>
        <end position="328"/>
    </location>
</feature>
<dbReference type="GO" id="GO:0003700">
    <property type="term" value="F:DNA-binding transcription factor activity"/>
    <property type="evidence" value="ECO:0007669"/>
    <property type="project" value="InterPro"/>
</dbReference>
<gene>
    <name evidence="13" type="ORF">CRE_02464</name>
</gene>
<keyword evidence="8 10" id="KW-0675">Receptor</keyword>
<evidence type="ECO:0000256" key="1">
    <source>
        <dbReference type="ARBA" id="ARBA00005993"/>
    </source>
</evidence>
<keyword evidence="3 10" id="KW-0863">Zinc-finger</keyword>
<comment type="subcellular location">
    <subcellularLocation>
        <location evidence="10">Nucleus</location>
    </subcellularLocation>
</comment>
<keyword evidence="7 10" id="KW-0804">Transcription</keyword>
<evidence type="ECO:0000256" key="2">
    <source>
        <dbReference type="ARBA" id="ARBA00022723"/>
    </source>
</evidence>